<dbReference type="eggNOG" id="COG0391">
    <property type="taxonomic scope" value="Bacteria"/>
</dbReference>
<comment type="subcellular location">
    <subcellularLocation>
        <location evidence="2">Cytoplasm</location>
    </subcellularLocation>
</comment>
<dbReference type="GO" id="GO:0043743">
    <property type="term" value="F:LPPG:FO 2-phospho-L-lactate transferase activity"/>
    <property type="evidence" value="ECO:0007669"/>
    <property type="project" value="InterPro"/>
</dbReference>
<dbReference type="InterPro" id="IPR002882">
    <property type="entry name" value="CofD"/>
</dbReference>
<evidence type="ECO:0000256" key="2">
    <source>
        <dbReference type="HAMAP-Rule" id="MF_00973"/>
    </source>
</evidence>
<comment type="function">
    <text evidence="2">Required for morphogenesis under gluconeogenic growth conditions.</text>
</comment>
<dbReference type="AlphaFoldDB" id="Q01YE0"/>
<dbReference type="CDD" id="cd07187">
    <property type="entry name" value="YvcK_like"/>
    <property type="match status" value="1"/>
</dbReference>
<accession>Q01YE0</accession>
<sequence>MEDHSPLKVVAVGGGTGMSSVLQGLKHYAHPADPATPAVDITAIVTVTDDGGSSGRLRREFDVLPPGDIRNCMVALSEDSALLSRLFQYRFESGRGLKGHSFGNLFLMALTQIMGDFPDAVKASSEVLKIAGRIYPSTAANVALEATLKNGDTVTGETRISRSRHRIKKIRMLPADAQPLAATLTAIAEADVISFGPGSLFTSVIPNLLVKGIPQAIRSSPAVKCYFVNLMSQPGETTAFTASDHVRAIHKHAGGKLIDYAIVNVRSITREAKQRYAREDARPVDNDIEELVKLGLKVMAGNLAEHSNKVRHDSAATAAVLVKLAQEGHRRKHA</sequence>
<dbReference type="EMBL" id="CP000473">
    <property type="protein sequence ID" value="ABJ85325.1"/>
    <property type="molecule type" value="Genomic_DNA"/>
</dbReference>
<dbReference type="FunCoup" id="Q01YE0">
    <property type="interactions" value="75"/>
</dbReference>
<dbReference type="HOGENOM" id="CLU_044041_0_1_0"/>
<dbReference type="SUPFAM" id="SSF142338">
    <property type="entry name" value="CofD-like"/>
    <property type="match status" value="1"/>
</dbReference>
<keyword evidence="1 2" id="KW-0963">Cytoplasm</keyword>
<name>Q01YE0_SOLUE</name>
<evidence type="ECO:0000313" key="3">
    <source>
        <dbReference type="EMBL" id="ABJ85325.1"/>
    </source>
</evidence>
<organism evidence="3">
    <name type="scientific">Solibacter usitatus (strain Ellin6076)</name>
    <dbReference type="NCBI Taxonomy" id="234267"/>
    <lineage>
        <taxon>Bacteria</taxon>
        <taxon>Pseudomonadati</taxon>
        <taxon>Acidobacteriota</taxon>
        <taxon>Terriglobia</taxon>
        <taxon>Bryobacterales</taxon>
        <taxon>Solibacteraceae</taxon>
        <taxon>Candidatus Solibacter</taxon>
    </lineage>
</organism>
<dbReference type="HAMAP" id="MF_00973">
    <property type="entry name" value="Gluconeogen_factor"/>
    <property type="match status" value="1"/>
</dbReference>
<protein>
    <recommendedName>
        <fullName evidence="2">Putative gluconeogenesis factor</fullName>
    </recommendedName>
</protein>
<dbReference type="InterPro" id="IPR010119">
    <property type="entry name" value="Gluconeogen_factor"/>
</dbReference>
<dbReference type="Gene3D" id="3.40.50.10680">
    <property type="entry name" value="CofD-like domains"/>
    <property type="match status" value="1"/>
</dbReference>
<dbReference type="KEGG" id="sus:Acid_4363"/>
<dbReference type="InParanoid" id="Q01YE0"/>
<dbReference type="NCBIfam" id="TIGR01826">
    <property type="entry name" value="CofD_related"/>
    <property type="match status" value="1"/>
</dbReference>
<dbReference type="PANTHER" id="PTHR30135">
    <property type="entry name" value="UNCHARACTERIZED PROTEIN YVCK-RELATED"/>
    <property type="match status" value="1"/>
</dbReference>
<dbReference type="Pfam" id="PF01933">
    <property type="entry name" value="CofD"/>
    <property type="match status" value="1"/>
</dbReference>
<dbReference type="GO" id="GO:0008360">
    <property type="term" value="P:regulation of cell shape"/>
    <property type="evidence" value="ECO:0007669"/>
    <property type="project" value="UniProtKB-UniRule"/>
</dbReference>
<evidence type="ECO:0000256" key="1">
    <source>
        <dbReference type="ARBA" id="ARBA00022490"/>
    </source>
</evidence>
<reference evidence="3" key="1">
    <citation type="submission" date="2006-10" db="EMBL/GenBank/DDBJ databases">
        <title>Complete sequence of Solibacter usitatus Ellin6076.</title>
        <authorList>
            <consortium name="US DOE Joint Genome Institute"/>
            <person name="Copeland A."/>
            <person name="Lucas S."/>
            <person name="Lapidus A."/>
            <person name="Barry K."/>
            <person name="Detter J.C."/>
            <person name="Glavina del Rio T."/>
            <person name="Hammon N."/>
            <person name="Israni S."/>
            <person name="Dalin E."/>
            <person name="Tice H."/>
            <person name="Pitluck S."/>
            <person name="Thompson L.S."/>
            <person name="Brettin T."/>
            <person name="Bruce D."/>
            <person name="Han C."/>
            <person name="Tapia R."/>
            <person name="Gilna P."/>
            <person name="Schmutz J."/>
            <person name="Larimer F."/>
            <person name="Land M."/>
            <person name="Hauser L."/>
            <person name="Kyrpides N."/>
            <person name="Mikhailova N."/>
            <person name="Janssen P.H."/>
            <person name="Kuske C.R."/>
            <person name="Richardson P."/>
        </authorList>
    </citation>
    <scope>NUCLEOTIDE SEQUENCE</scope>
    <source>
        <strain evidence="3">Ellin6076</strain>
    </source>
</reference>
<proteinExistence type="inferred from homology"/>
<gene>
    <name evidence="3" type="ordered locus">Acid_4363</name>
</gene>
<dbReference type="GO" id="GO:0005737">
    <property type="term" value="C:cytoplasm"/>
    <property type="evidence" value="ECO:0007669"/>
    <property type="project" value="UniProtKB-SubCell"/>
</dbReference>
<dbReference type="STRING" id="234267.Acid_4363"/>
<dbReference type="PANTHER" id="PTHR30135:SF3">
    <property type="entry name" value="GLUCONEOGENESIS FACTOR-RELATED"/>
    <property type="match status" value="1"/>
</dbReference>
<dbReference type="InterPro" id="IPR038136">
    <property type="entry name" value="CofD-like_dom_sf"/>
</dbReference>
<dbReference type="OrthoDB" id="9783842at2"/>
<comment type="similarity">
    <text evidence="2">Belongs to the gluconeogenesis factor family.</text>
</comment>